<evidence type="ECO:0000256" key="1">
    <source>
        <dbReference type="SAM" id="MobiDB-lite"/>
    </source>
</evidence>
<name>A0AAV7UV30_PLEWA</name>
<comment type="caution">
    <text evidence="2">The sequence shown here is derived from an EMBL/GenBank/DDBJ whole genome shotgun (WGS) entry which is preliminary data.</text>
</comment>
<gene>
    <name evidence="2" type="ORF">NDU88_001099</name>
</gene>
<sequence>MLDFKGVIQATRERKNGSRIRSLLCERSEETCALRLGKMKWLDRIERYMTIEWLAQLRKLTARSSRRGEEKREDRWEGQAGERDVDVEAEERDAEGEVEENDAEGEVKERDAEGEAEERDAKGEAEERDAEGEVEETDAEVRSQTEE</sequence>
<organism evidence="2 3">
    <name type="scientific">Pleurodeles waltl</name>
    <name type="common">Iberian ribbed newt</name>
    <dbReference type="NCBI Taxonomy" id="8319"/>
    <lineage>
        <taxon>Eukaryota</taxon>
        <taxon>Metazoa</taxon>
        <taxon>Chordata</taxon>
        <taxon>Craniata</taxon>
        <taxon>Vertebrata</taxon>
        <taxon>Euteleostomi</taxon>
        <taxon>Amphibia</taxon>
        <taxon>Batrachia</taxon>
        <taxon>Caudata</taxon>
        <taxon>Salamandroidea</taxon>
        <taxon>Salamandridae</taxon>
        <taxon>Pleurodelinae</taxon>
        <taxon>Pleurodeles</taxon>
    </lineage>
</organism>
<keyword evidence="3" id="KW-1185">Reference proteome</keyword>
<feature type="compositionally biased region" description="Basic and acidic residues" evidence="1">
    <location>
        <begin position="66"/>
        <end position="86"/>
    </location>
</feature>
<feature type="region of interest" description="Disordered" evidence="1">
    <location>
        <begin position="62"/>
        <end position="147"/>
    </location>
</feature>
<feature type="compositionally biased region" description="Acidic residues" evidence="1">
    <location>
        <begin position="87"/>
        <end position="104"/>
    </location>
</feature>
<reference evidence="2" key="1">
    <citation type="journal article" date="2022" name="bioRxiv">
        <title>Sequencing and chromosome-scale assembly of the giantPleurodeles waltlgenome.</title>
        <authorList>
            <person name="Brown T."/>
            <person name="Elewa A."/>
            <person name="Iarovenko S."/>
            <person name="Subramanian E."/>
            <person name="Araus A.J."/>
            <person name="Petzold A."/>
            <person name="Susuki M."/>
            <person name="Suzuki K.-i.T."/>
            <person name="Hayashi T."/>
            <person name="Toyoda A."/>
            <person name="Oliveira C."/>
            <person name="Osipova E."/>
            <person name="Leigh N.D."/>
            <person name="Simon A."/>
            <person name="Yun M.H."/>
        </authorList>
    </citation>
    <scope>NUCLEOTIDE SEQUENCE</scope>
    <source>
        <strain evidence="2">20211129_DDA</strain>
        <tissue evidence="2">Liver</tissue>
    </source>
</reference>
<accession>A0AAV7UV30</accession>
<feature type="compositionally biased region" description="Acidic residues" evidence="1">
    <location>
        <begin position="126"/>
        <end position="138"/>
    </location>
</feature>
<feature type="compositionally biased region" description="Basic and acidic residues" evidence="1">
    <location>
        <begin position="105"/>
        <end position="125"/>
    </location>
</feature>
<evidence type="ECO:0000313" key="2">
    <source>
        <dbReference type="EMBL" id="KAJ1191784.1"/>
    </source>
</evidence>
<dbReference type="AlphaFoldDB" id="A0AAV7UV30"/>
<evidence type="ECO:0000313" key="3">
    <source>
        <dbReference type="Proteomes" id="UP001066276"/>
    </source>
</evidence>
<proteinExistence type="predicted"/>
<dbReference type="Proteomes" id="UP001066276">
    <property type="component" value="Chromosome 2_2"/>
</dbReference>
<protein>
    <submittedName>
        <fullName evidence="2">Uncharacterized protein</fullName>
    </submittedName>
</protein>
<dbReference type="EMBL" id="JANPWB010000004">
    <property type="protein sequence ID" value="KAJ1191784.1"/>
    <property type="molecule type" value="Genomic_DNA"/>
</dbReference>